<reference evidence="1 2" key="1">
    <citation type="submission" date="2023-05" db="EMBL/GenBank/DDBJ databases">
        <title>Actinoplanes sp. NEAU-A12 genome sequencing.</title>
        <authorList>
            <person name="Wang Z.-S."/>
        </authorList>
    </citation>
    <scope>NUCLEOTIDE SEQUENCE [LARGE SCALE GENOMIC DNA]</scope>
    <source>
        <strain evidence="1 2">NEAU-A12</strain>
    </source>
</reference>
<keyword evidence="2" id="KW-1185">Reference proteome</keyword>
<organism evidence="1 2">
    <name type="scientific">Actinoplanes sandaracinus</name>
    <dbReference type="NCBI Taxonomy" id="3045177"/>
    <lineage>
        <taxon>Bacteria</taxon>
        <taxon>Bacillati</taxon>
        <taxon>Actinomycetota</taxon>
        <taxon>Actinomycetes</taxon>
        <taxon>Micromonosporales</taxon>
        <taxon>Micromonosporaceae</taxon>
        <taxon>Actinoplanes</taxon>
    </lineage>
</organism>
<dbReference type="EMBL" id="JASCTH010000003">
    <property type="protein sequence ID" value="MDI6098090.1"/>
    <property type="molecule type" value="Genomic_DNA"/>
</dbReference>
<proteinExistence type="predicted"/>
<evidence type="ECO:0000313" key="1">
    <source>
        <dbReference type="EMBL" id="MDI6098090.1"/>
    </source>
</evidence>
<accession>A0ABT6WEE6</accession>
<evidence type="ECO:0000313" key="2">
    <source>
        <dbReference type="Proteomes" id="UP001241758"/>
    </source>
</evidence>
<gene>
    <name evidence="1" type="ORF">QLQ12_05670</name>
</gene>
<sequence length="66" mass="7325">MAEAASGRSVRVTADRMVLLTVVNRWFHLREPTFVGAGQSYWIEAGELCVDRGGGRVSRHCGDMCR</sequence>
<name>A0ABT6WEE6_9ACTN</name>
<comment type="caution">
    <text evidence="1">The sequence shown here is derived from an EMBL/GenBank/DDBJ whole genome shotgun (WGS) entry which is preliminary data.</text>
</comment>
<protein>
    <submittedName>
        <fullName evidence="1">Uncharacterized protein</fullName>
    </submittedName>
</protein>
<dbReference type="Proteomes" id="UP001241758">
    <property type="component" value="Unassembled WGS sequence"/>
</dbReference>